<dbReference type="AlphaFoldDB" id="A0A135UDE6"/>
<organism evidence="1 2">
    <name type="scientific">Colletotrichum salicis</name>
    <dbReference type="NCBI Taxonomy" id="1209931"/>
    <lineage>
        <taxon>Eukaryota</taxon>
        <taxon>Fungi</taxon>
        <taxon>Dikarya</taxon>
        <taxon>Ascomycota</taxon>
        <taxon>Pezizomycotina</taxon>
        <taxon>Sordariomycetes</taxon>
        <taxon>Hypocreomycetidae</taxon>
        <taxon>Glomerellales</taxon>
        <taxon>Glomerellaceae</taxon>
        <taxon>Colletotrichum</taxon>
        <taxon>Colletotrichum acutatum species complex</taxon>
    </lineage>
</organism>
<dbReference type="EMBL" id="JFFI01001572">
    <property type="protein sequence ID" value="KXH58395.1"/>
    <property type="molecule type" value="Genomic_DNA"/>
</dbReference>
<evidence type="ECO:0000313" key="2">
    <source>
        <dbReference type="Proteomes" id="UP000070121"/>
    </source>
</evidence>
<protein>
    <submittedName>
        <fullName evidence="1">Uncharacterized protein</fullName>
    </submittedName>
</protein>
<dbReference type="OrthoDB" id="4850810at2759"/>
<gene>
    <name evidence="1" type="ORF">CSAL01_12844</name>
</gene>
<keyword evidence="2" id="KW-1185">Reference proteome</keyword>
<accession>A0A135UDE6</accession>
<evidence type="ECO:0000313" key="1">
    <source>
        <dbReference type="EMBL" id="KXH58395.1"/>
    </source>
</evidence>
<sequence>MPQKSGRQYGLAPLTKDSLFVSAGNAPYLLSNATFDFFTVSARDDTFNSSAGFPRPFGHNILLLGNSSAAALDLPTYPYISAIQGKFKDEDTKILSATVQGFVTRLNETIERLRDDDAFWNSTIKNKMLGLSTYSDFDNDKVALGLVPSVPNGDVTTSCLFGFCRRSHTFWFTSSSNLDNSELQAFGKSTLMFTTHRTDCKALWHVTR</sequence>
<reference evidence="1 2" key="1">
    <citation type="submission" date="2014-02" db="EMBL/GenBank/DDBJ databases">
        <title>The genome sequence of Colletotrichum salicis CBS 607.94.</title>
        <authorList>
            <person name="Baroncelli R."/>
            <person name="Thon M.R."/>
        </authorList>
    </citation>
    <scope>NUCLEOTIDE SEQUENCE [LARGE SCALE GENOMIC DNA]</scope>
    <source>
        <strain evidence="1 2">CBS 607.94</strain>
    </source>
</reference>
<dbReference type="Proteomes" id="UP000070121">
    <property type="component" value="Unassembled WGS sequence"/>
</dbReference>
<comment type="caution">
    <text evidence="1">The sequence shown here is derived from an EMBL/GenBank/DDBJ whole genome shotgun (WGS) entry which is preliminary data.</text>
</comment>
<proteinExistence type="predicted"/>
<name>A0A135UDE6_9PEZI</name>